<name>A0ACC2HS74_9PLEO</name>
<dbReference type="Proteomes" id="UP001153331">
    <property type="component" value="Unassembled WGS sequence"/>
</dbReference>
<comment type="caution">
    <text evidence="1">The sequence shown here is derived from an EMBL/GenBank/DDBJ whole genome shotgun (WGS) entry which is preliminary data.</text>
</comment>
<protein>
    <submittedName>
        <fullName evidence="1">Uncharacterized protein</fullName>
    </submittedName>
</protein>
<evidence type="ECO:0000313" key="1">
    <source>
        <dbReference type="EMBL" id="KAJ8105850.1"/>
    </source>
</evidence>
<organism evidence="1 2">
    <name type="scientific">Boeremia exigua</name>
    <dbReference type="NCBI Taxonomy" id="749465"/>
    <lineage>
        <taxon>Eukaryota</taxon>
        <taxon>Fungi</taxon>
        <taxon>Dikarya</taxon>
        <taxon>Ascomycota</taxon>
        <taxon>Pezizomycotina</taxon>
        <taxon>Dothideomycetes</taxon>
        <taxon>Pleosporomycetidae</taxon>
        <taxon>Pleosporales</taxon>
        <taxon>Pleosporineae</taxon>
        <taxon>Didymellaceae</taxon>
        <taxon>Boeremia</taxon>
    </lineage>
</organism>
<evidence type="ECO:0000313" key="2">
    <source>
        <dbReference type="Proteomes" id="UP001153331"/>
    </source>
</evidence>
<reference evidence="1" key="1">
    <citation type="submission" date="2022-11" db="EMBL/GenBank/DDBJ databases">
        <title>Genome Sequence of Boeremia exigua.</title>
        <authorList>
            <person name="Buettner E."/>
        </authorList>
    </citation>
    <scope>NUCLEOTIDE SEQUENCE</scope>
    <source>
        <strain evidence="1">CU02</strain>
    </source>
</reference>
<gene>
    <name evidence="1" type="ORF">OPT61_g9933</name>
</gene>
<sequence>MANRRVPLASLQNATNSPIRAPVAAGKRQRSHASEQRDMSYGQPPPKKQMIEVDDAEARRHGLVRRSGAPTTALTRKLEAARENKAPPKQVEKAQRVTNDLETIRQWQRHYRKLFPQFVFYFDSVQEPQKDKLMSRAQILGSREVTFFSREATHVITTRPIPAEVDTSSSSLAKGTVNPAQLENKKSIFDAALSKSGQSGRGDILIKARELGMKIWSVEKLQRMIDTMFSKETGEDIQYTTRHGTVSGQKGRQADLQTLLQNEKLDRDYIIGAQDMVQLRGYYVYVHDMDEATRPVMIREYQKVEKEKGKWPQFRASGNGKCPFVEDPHFGRRQQEEHDERRAQRALAAAPRTRAASAMEGRRALGENNNLARRETAPAAVKKDEHDDESKPLDPPRGPPLKRTSTEGPPPMFGSAQANIRAMPRFIGGEPVASGLHQSNMTSAIQSQMISSTAAAPRAGNSKEVNQLQRKVLEKNSVTSANSGYSSVMNDVRGPLNQDHTQPMRAAKRKAQESLGQTQEIIEQERQARKLAALRRRKTAEKELKPGYCENCREKFNDFDEHCVSRKHPQLSLLSSLFSACILDIKAAIFMSQSPAERAIEEDDKTEAPLTMAASVILTNLPRDTSKALETAGNLSIGKITVRLQPIGSAPHLNQRVFKLSTNQRFETIVRFLRKRLGVKEHESVFCYVGSVFSPALDEGVGNLWTNEELVVGYAMSPAFG</sequence>
<keyword evidence="2" id="KW-1185">Reference proteome</keyword>
<accession>A0ACC2HS74</accession>
<dbReference type="EMBL" id="JAPHNI010001348">
    <property type="protein sequence ID" value="KAJ8105850.1"/>
    <property type="molecule type" value="Genomic_DNA"/>
</dbReference>
<proteinExistence type="predicted"/>